<evidence type="ECO:0000313" key="14">
    <source>
        <dbReference type="EMBL" id="CAB4364655.1"/>
    </source>
</evidence>
<dbReference type="PANTHER" id="PTHR10859:SF91">
    <property type="entry name" value="DOLICHYL-PHOSPHATE BETA-GLUCOSYLTRANSFERASE"/>
    <property type="match status" value="1"/>
</dbReference>
<evidence type="ECO:0000256" key="11">
    <source>
        <dbReference type="ARBA" id="ARBA00023136"/>
    </source>
</evidence>
<evidence type="ECO:0000256" key="6">
    <source>
        <dbReference type="ARBA" id="ARBA00022679"/>
    </source>
</evidence>
<evidence type="ECO:0000256" key="4">
    <source>
        <dbReference type="ARBA" id="ARBA00012583"/>
    </source>
</evidence>
<dbReference type="EMBL" id="CAFBIY010000008">
    <property type="protein sequence ID" value="CAB4846543.1"/>
    <property type="molecule type" value="Genomic_DNA"/>
</dbReference>
<evidence type="ECO:0000256" key="7">
    <source>
        <dbReference type="ARBA" id="ARBA00022692"/>
    </source>
</evidence>
<dbReference type="EMBL" id="CAESGF010000016">
    <property type="protein sequence ID" value="CAB4364655.1"/>
    <property type="molecule type" value="Genomic_DNA"/>
</dbReference>
<dbReference type="GO" id="GO:0005789">
    <property type="term" value="C:endoplasmic reticulum membrane"/>
    <property type="evidence" value="ECO:0007669"/>
    <property type="project" value="UniProtKB-SubCell"/>
</dbReference>
<dbReference type="InterPro" id="IPR001173">
    <property type="entry name" value="Glyco_trans_2-like"/>
</dbReference>
<evidence type="ECO:0000259" key="13">
    <source>
        <dbReference type="Pfam" id="PF00535"/>
    </source>
</evidence>
<keyword evidence="9" id="KW-0735">Signal-anchor</keyword>
<evidence type="ECO:0000256" key="9">
    <source>
        <dbReference type="ARBA" id="ARBA00022968"/>
    </source>
</evidence>
<evidence type="ECO:0000313" key="16">
    <source>
        <dbReference type="EMBL" id="CAB4824833.1"/>
    </source>
</evidence>
<gene>
    <name evidence="15" type="ORF">UFOPK2656_02488</name>
    <name evidence="16" type="ORF">UFOPK3099_01609</name>
    <name evidence="17" type="ORF">UFOPK3267_00258</name>
    <name evidence="18" type="ORF">UFOPK3651_02239</name>
    <name evidence="14" type="ORF">UFOPK4189_02413</name>
</gene>
<evidence type="ECO:0000313" key="15">
    <source>
        <dbReference type="EMBL" id="CAB4735299.1"/>
    </source>
</evidence>
<comment type="subcellular location">
    <subcellularLocation>
        <location evidence="1">Endoplasmic reticulum membrane</location>
        <topology evidence="1">Single-pass membrane protein</topology>
    </subcellularLocation>
</comment>
<evidence type="ECO:0000313" key="18">
    <source>
        <dbReference type="EMBL" id="CAB4942049.1"/>
    </source>
</evidence>
<evidence type="ECO:0000256" key="10">
    <source>
        <dbReference type="ARBA" id="ARBA00022989"/>
    </source>
</evidence>
<dbReference type="InterPro" id="IPR029044">
    <property type="entry name" value="Nucleotide-diphossugar_trans"/>
</dbReference>
<dbReference type="EMBL" id="CAFAAV010000123">
    <property type="protein sequence ID" value="CAB4824833.1"/>
    <property type="molecule type" value="Genomic_DNA"/>
</dbReference>
<proteinExistence type="inferred from homology"/>
<evidence type="ECO:0000256" key="1">
    <source>
        <dbReference type="ARBA" id="ARBA00004389"/>
    </source>
</evidence>
<dbReference type="GO" id="GO:0004581">
    <property type="term" value="F:dolichyl-phosphate beta-glucosyltransferase activity"/>
    <property type="evidence" value="ECO:0007669"/>
    <property type="project" value="UniProtKB-EC"/>
</dbReference>
<dbReference type="EMBL" id="CAEZYF010000018">
    <property type="protein sequence ID" value="CAB4735299.1"/>
    <property type="molecule type" value="Genomic_DNA"/>
</dbReference>
<evidence type="ECO:0000256" key="8">
    <source>
        <dbReference type="ARBA" id="ARBA00022824"/>
    </source>
</evidence>
<keyword evidence="11" id="KW-0472">Membrane</keyword>
<keyword evidence="8" id="KW-0256">Endoplasmic reticulum</keyword>
<keyword evidence="6" id="KW-0808">Transferase</keyword>
<dbReference type="PANTHER" id="PTHR10859">
    <property type="entry name" value="GLYCOSYL TRANSFERASE"/>
    <property type="match status" value="1"/>
</dbReference>
<name>A0A6J6A905_9ZZZZ</name>
<dbReference type="Gene3D" id="3.90.550.10">
    <property type="entry name" value="Spore Coat Polysaccharide Biosynthesis Protein SpsA, Chain A"/>
    <property type="match status" value="1"/>
</dbReference>
<comment type="pathway">
    <text evidence="2">Protein modification; protein glycosylation.</text>
</comment>
<keyword evidence="7" id="KW-0812">Transmembrane</keyword>
<reference evidence="14" key="1">
    <citation type="submission" date="2020-05" db="EMBL/GenBank/DDBJ databases">
        <authorList>
            <person name="Chiriac C."/>
            <person name="Salcher M."/>
            <person name="Ghai R."/>
            <person name="Kavagutti S V."/>
        </authorList>
    </citation>
    <scope>NUCLEOTIDE SEQUENCE</scope>
</reference>
<evidence type="ECO:0000256" key="3">
    <source>
        <dbReference type="ARBA" id="ARBA00006739"/>
    </source>
</evidence>
<accession>A0A6J6A905</accession>
<dbReference type="EMBL" id="CAFBMT010000013">
    <property type="protein sequence ID" value="CAB4942049.1"/>
    <property type="molecule type" value="Genomic_DNA"/>
</dbReference>
<dbReference type="CDD" id="cd04188">
    <property type="entry name" value="DPG_synthase"/>
    <property type="match status" value="1"/>
</dbReference>
<dbReference type="Pfam" id="PF00535">
    <property type="entry name" value="Glycos_transf_2"/>
    <property type="match status" value="1"/>
</dbReference>
<comment type="similarity">
    <text evidence="3">Belongs to the glycosyltransferase 2 family.</text>
</comment>
<evidence type="ECO:0000313" key="17">
    <source>
        <dbReference type="EMBL" id="CAB4846543.1"/>
    </source>
</evidence>
<dbReference type="GO" id="GO:0006487">
    <property type="term" value="P:protein N-linked glycosylation"/>
    <property type="evidence" value="ECO:0007669"/>
    <property type="project" value="TreeGrafter"/>
</dbReference>
<evidence type="ECO:0000256" key="12">
    <source>
        <dbReference type="ARBA" id="ARBA00045097"/>
    </source>
</evidence>
<protein>
    <recommendedName>
        <fullName evidence="4">dolichyl-phosphate beta-glucosyltransferase</fullName>
        <ecNumber evidence="4">2.4.1.117</ecNumber>
    </recommendedName>
</protein>
<evidence type="ECO:0000256" key="5">
    <source>
        <dbReference type="ARBA" id="ARBA00022676"/>
    </source>
</evidence>
<feature type="domain" description="Glycosyltransferase 2-like" evidence="13">
    <location>
        <begin position="22"/>
        <end position="188"/>
    </location>
</feature>
<comment type="catalytic activity">
    <reaction evidence="12">
        <text>a di-trans,poly-cis-dolichyl phosphate + UDP-alpha-D-glucose = a di-trans,poly-cis-dolichyl beta-D-glucosyl phosphate + UDP</text>
        <dbReference type="Rhea" id="RHEA:15401"/>
        <dbReference type="Rhea" id="RHEA-COMP:19498"/>
        <dbReference type="Rhea" id="RHEA-COMP:19502"/>
        <dbReference type="ChEBI" id="CHEBI:57525"/>
        <dbReference type="ChEBI" id="CHEBI:57683"/>
        <dbReference type="ChEBI" id="CHEBI:58223"/>
        <dbReference type="ChEBI" id="CHEBI:58885"/>
        <dbReference type="EC" id="2.4.1.117"/>
    </reaction>
    <physiologicalReaction direction="left-to-right" evidence="12">
        <dbReference type="Rhea" id="RHEA:15402"/>
    </physiologicalReaction>
</comment>
<keyword evidence="10" id="KW-1133">Transmembrane helix</keyword>
<evidence type="ECO:0000256" key="2">
    <source>
        <dbReference type="ARBA" id="ARBA00004922"/>
    </source>
</evidence>
<sequence length="291" mass="31801">MTLMDLRPETTQVPGTGPLVDIVIPVYNEASALADSVSTLRGYLCNHFPFTWRITIADNASTDTTWVIASTLALTLDGVRAIHLDKKGRGRALRTAWTDNDASIVAYMDVDLSTGLDALLPLIAPLVSGHSDVAIGSRLVPGSLVARGPRREFISRTYNAILRTVFGNGFKDAQCGFKAIRRDVADRLLPLVRDNEWFFDTELLLLAERNGLRVHEVPVTWIDDPDSRVEVAKTARDDLKGVARLANDFVRGRGTTDLGPATRPGLSAGVGAISIVAGFRRVRNWVCRPAR</sequence>
<dbReference type="EC" id="2.4.1.117" evidence="4"/>
<organism evidence="14">
    <name type="scientific">freshwater metagenome</name>
    <dbReference type="NCBI Taxonomy" id="449393"/>
    <lineage>
        <taxon>unclassified sequences</taxon>
        <taxon>metagenomes</taxon>
        <taxon>ecological metagenomes</taxon>
    </lineage>
</organism>
<dbReference type="SUPFAM" id="SSF53448">
    <property type="entry name" value="Nucleotide-diphospho-sugar transferases"/>
    <property type="match status" value="1"/>
</dbReference>
<dbReference type="InterPro" id="IPR035518">
    <property type="entry name" value="DPG_synthase"/>
</dbReference>
<dbReference type="AlphaFoldDB" id="A0A6J6A905"/>
<keyword evidence="5" id="KW-0328">Glycosyltransferase</keyword>